<dbReference type="AlphaFoldDB" id="A0A8H3ZZJ4"/>
<evidence type="ECO:0000313" key="1">
    <source>
        <dbReference type="EMBL" id="KAF0377372.1"/>
    </source>
</evidence>
<name>A0A8H3ZZJ4_GIGMA</name>
<protein>
    <submittedName>
        <fullName evidence="1">Uncharacterized protein</fullName>
    </submittedName>
</protein>
<evidence type="ECO:0000313" key="2">
    <source>
        <dbReference type="Proteomes" id="UP000439903"/>
    </source>
</evidence>
<reference evidence="1 2" key="1">
    <citation type="journal article" date="2019" name="Environ. Microbiol.">
        <title>At the nexus of three kingdoms: the genome of the mycorrhizal fungus Gigaspora margarita provides insights into plant, endobacterial and fungal interactions.</title>
        <authorList>
            <person name="Venice F."/>
            <person name="Ghignone S."/>
            <person name="Salvioli di Fossalunga A."/>
            <person name="Amselem J."/>
            <person name="Novero M."/>
            <person name="Xianan X."/>
            <person name="Sedzielewska Toro K."/>
            <person name="Morin E."/>
            <person name="Lipzen A."/>
            <person name="Grigoriev I.V."/>
            <person name="Henrissat B."/>
            <person name="Martin F.M."/>
            <person name="Bonfante P."/>
        </authorList>
    </citation>
    <scope>NUCLEOTIDE SEQUENCE [LARGE SCALE GENOMIC DNA]</scope>
    <source>
        <strain evidence="1 2">BEG34</strain>
    </source>
</reference>
<dbReference type="Proteomes" id="UP000439903">
    <property type="component" value="Unassembled WGS sequence"/>
</dbReference>
<proteinExistence type="predicted"/>
<dbReference type="EMBL" id="WTPW01002560">
    <property type="protein sequence ID" value="KAF0377372.1"/>
    <property type="molecule type" value="Genomic_DNA"/>
</dbReference>
<gene>
    <name evidence="1" type="ORF">F8M41_012610</name>
</gene>
<comment type="caution">
    <text evidence="1">The sequence shown here is derived from an EMBL/GenBank/DDBJ whole genome shotgun (WGS) entry which is preliminary data.</text>
</comment>
<accession>A0A8H3ZZJ4</accession>
<sequence length="70" mass="7799">MSMTLNDITNIFDADKVLTTKTTNGLSKCESCPEKGKNAIDELEICKSQLHFEEIQALAEIIRKNNTLAI</sequence>
<organism evidence="1 2">
    <name type="scientific">Gigaspora margarita</name>
    <dbReference type="NCBI Taxonomy" id="4874"/>
    <lineage>
        <taxon>Eukaryota</taxon>
        <taxon>Fungi</taxon>
        <taxon>Fungi incertae sedis</taxon>
        <taxon>Mucoromycota</taxon>
        <taxon>Glomeromycotina</taxon>
        <taxon>Glomeromycetes</taxon>
        <taxon>Diversisporales</taxon>
        <taxon>Gigasporaceae</taxon>
        <taxon>Gigaspora</taxon>
    </lineage>
</organism>
<keyword evidence="2" id="KW-1185">Reference proteome</keyword>